<name>A0A084QQ82_STAC4</name>
<evidence type="ECO:0000313" key="6">
    <source>
        <dbReference type="Proteomes" id="UP000028524"/>
    </source>
</evidence>
<evidence type="ECO:0000259" key="4">
    <source>
        <dbReference type="PROSITE" id="PS50118"/>
    </source>
</evidence>
<dbReference type="GO" id="GO:0001228">
    <property type="term" value="F:DNA-binding transcription activator activity, RNA polymerase II-specific"/>
    <property type="evidence" value="ECO:0007669"/>
    <property type="project" value="TreeGrafter"/>
</dbReference>
<dbReference type="Gene3D" id="1.10.30.10">
    <property type="entry name" value="High mobility group box domain"/>
    <property type="match status" value="1"/>
</dbReference>
<feature type="domain" description="HMG box" evidence="4">
    <location>
        <begin position="108"/>
        <end position="176"/>
    </location>
</feature>
<dbReference type="PROSITE" id="PS50118">
    <property type="entry name" value="HMG_BOX_2"/>
    <property type="match status" value="1"/>
</dbReference>
<dbReference type="GO" id="GO:0000978">
    <property type="term" value="F:RNA polymerase II cis-regulatory region sequence-specific DNA binding"/>
    <property type="evidence" value="ECO:0007669"/>
    <property type="project" value="TreeGrafter"/>
</dbReference>
<dbReference type="Proteomes" id="UP000028524">
    <property type="component" value="Unassembled WGS sequence"/>
</dbReference>
<organism evidence="5 6">
    <name type="scientific">Stachybotrys chlorohalonatus (strain IBT 40285)</name>
    <dbReference type="NCBI Taxonomy" id="1283841"/>
    <lineage>
        <taxon>Eukaryota</taxon>
        <taxon>Fungi</taxon>
        <taxon>Dikarya</taxon>
        <taxon>Ascomycota</taxon>
        <taxon>Pezizomycotina</taxon>
        <taxon>Sordariomycetes</taxon>
        <taxon>Hypocreomycetidae</taxon>
        <taxon>Hypocreales</taxon>
        <taxon>Stachybotryaceae</taxon>
        <taxon>Stachybotrys</taxon>
    </lineage>
</organism>
<dbReference type="SUPFAM" id="SSF47095">
    <property type="entry name" value="HMG-box"/>
    <property type="match status" value="1"/>
</dbReference>
<dbReference type="PANTHER" id="PTHR10270">
    <property type="entry name" value="SOX TRANSCRIPTION FACTOR"/>
    <property type="match status" value="1"/>
</dbReference>
<dbReference type="GO" id="GO:0005634">
    <property type="term" value="C:nucleus"/>
    <property type="evidence" value="ECO:0007669"/>
    <property type="project" value="UniProtKB-UniRule"/>
</dbReference>
<dbReference type="InParanoid" id="A0A084QQ82"/>
<dbReference type="SMART" id="SM00398">
    <property type="entry name" value="HMG"/>
    <property type="match status" value="1"/>
</dbReference>
<dbReference type="CDD" id="cd01389">
    <property type="entry name" value="HMG-box_ROX1-like"/>
    <property type="match status" value="1"/>
</dbReference>
<dbReference type="OMA" id="AEVPITM"/>
<dbReference type="InterPro" id="IPR050140">
    <property type="entry name" value="SRY-related_HMG-box_TF-like"/>
</dbReference>
<evidence type="ECO:0000256" key="1">
    <source>
        <dbReference type="ARBA" id="ARBA00023125"/>
    </source>
</evidence>
<keyword evidence="1 3" id="KW-0238">DNA-binding</keyword>
<dbReference type="STRING" id="1283841.A0A084QQ82"/>
<dbReference type="GO" id="GO:0030154">
    <property type="term" value="P:cell differentiation"/>
    <property type="evidence" value="ECO:0007669"/>
    <property type="project" value="TreeGrafter"/>
</dbReference>
<dbReference type="EMBL" id="KL660496">
    <property type="protein sequence ID" value="KFA66117.1"/>
    <property type="molecule type" value="Genomic_DNA"/>
</dbReference>
<dbReference type="InterPro" id="IPR009071">
    <property type="entry name" value="HMG_box_dom"/>
</dbReference>
<dbReference type="AlphaFoldDB" id="A0A084QQ82"/>
<feature type="DNA-binding region" description="HMG box" evidence="3">
    <location>
        <begin position="108"/>
        <end position="176"/>
    </location>
</feature>
<evidence type="ECO:0000256" key="3">
    <source>
        <dbReference type="PROSITE-ProRule" id="PRU00267"/>
    </source>
</evidence>
<keyword evidence="3" id="KW-0539">Nucleus</keyword>
<keyword evidence="6" id="KW-1185">Reference proteome</keyword>
<evidence type="ECO:0000256" key="2">
    <source>
        <dbReference type="ARBA" id="ARBA00023163"/>
    </source>
</evidence>
<proteinExistence type="predicted"/>
<reference evidence="5 6" key="1">
    <citation type="journal article" date="2014" name="BMC Genomics">
        <title>Comparative genome sequencing reveals chemotype-specific gene clusters in the toxigenic black mold Stachybotrys.</title>
        <authorList>
            <person name="Semeiks J."/>
            <person name="Borek D."/>
            <person name="Otwinowski Z."/>
            <person name="Grishin N.V."/>
        </authorList>
    </citation>
    <scope>NUCLEOTIDE SEQUENCE [LARGE SCALE GENOMIC DNA]</scope>
    <source>
        <strain evidence="5 6">IBT 40285</strain>
    </source>
</reference>
<accession>A0A084QQ82</accession>
<dbReference type="OrthoDB" id="6247875at2759"/>
<sequence length="181" mass="20902">MRPNVMTAAMWRDKAPDVPVSFAVSKGENDLIVLVPHDCDLGLVARIAKRFSFSERIEQPVSVFHDTFREKFRLHPFPPGTEKLLDITSLGIFCFSIDGTSTSTVDHIPRPRNSWILFRQEKSKALKAEHQGITASELSSICSEMWKALTHDEKAEWQAKAQEEERLHKERYPDYRYVTRK</sequence>
<dbReference type="InterPro" id="IPR036910">
    <property type="entry name" value="HMG_box_dom_sf"/>
</dbReference>
<keyword evidence="2" id="KW-0804">Transcription</keyword>
<protein>
    <recommendedName>
        <fullName evidence="4">HMG box domain-containing protein</fullName>
    </recommendedName>
</protein>
<dbReference type="PANTHER" id="PTHR10270:SF161">
    <property type="entry name" value="SEX-DETERMINING REGION Y PROTEIN"/>
    <property type="match status" value="1"/>
</dbReference>
<dbReference type="Pfam" id="PF00505">
    <property type="entry name" value="HMG_box"/>
    <property type="match status" value="1"/>
</dbReference>
<dbReference type="HOGENOM" id="CLU_071096_0_0_1"/>
<evidence type="ECO:0000313" key="5">
    <source>
        <dbReference type="EMBL" id="KFA66117.1"/>
    </source>
</evidence>
<gene>
    <name evidence="5" type="ORF">S40285_04294</name>
</gene>